<comment type="subcellular location">
    <subcellularLocation>
        <location evidence="1">Cell outer membrane</location>
        <topology evidence="1">Lipid-anchor</topology>
    </subcellularLocation>
    <subcellularLocation>
        <location evidence="9">Cell outer membrane</location>
        <topology evidence="9">Peripheral membrane protein</topology>
    </subcellularLocation>
</comment>
<dbReference type="PROSITE" id="PS51257">
    <property type="entry name" value="PROKAR_LIPOPROTEIN"/>
    <property type="match status" value="1"/>
</dbReference>
<evidence type="ECO:0000256" key="5">
    <source>
        <dbReference type="ARBA" id="ARBA00023136"/>
    </source>
</evidence>
<keyword evidence="5 9" id="KW-0472">Membrane</keyword>
<organism evidence="10">
    <name type="scientific">Pseudomonas saudimassiliensis</name>
    <dbReference type="NCBI Taxonomy" id="1461581"/>
    <lineage>
        <taxon>Bacteria</taxon>
        <taxon>Pseudomonadati</taxon>
        <taxon>Pseudomonadota</taxon>
        <taxon>Gammaproteobacteria</taxon>
        <taxon>Pseudomonadales</taxon>
        <taxon>Pseudomonadaceae</taxon>
        <taxon>Pseudomonas</taxon>
    </lineage>
</organism>
<evidence type="ECO:0000256" key="1">
    <source>
        <dbReference type="ARBA" id="ARBA00004459"/>
    </source>
</evidence>
<dbReference type="PANTHER" id="PTHR30203:SF32">
    <property type="entry name" value="CATION EFFLUX SYSTEM PROTEIN CUSC"/>
    <property type="match status" value="1"/>
</dbReference>
<keyword evidence="9" id="KW-0204">Cytolysis</keyword>
<comment type="similarity">
    <text evidence="2 9">Belongs to the outer membrane factor (OMF) (TC 1.B.17) family.</text>
</comment>
<evidence type="ECO:0000256" key="6">
    <source>
        <dbReference type="ARBA" id="ARBA00023139"/>
    </source>
</evidence>
<dbReference type="GO" id="GO:0015562">
    <property type="term" value="F:efflux transmembrane transporter activity"/>
    <property type="evidence" value="ECO:0007669"/>
    <property type="project" value="InterPro"/>
</dbReference>
<dbReference type="InterPro" id="IPR010131">
    <property type="entry name" value="MdtP/NodT-like"/>
</dbReference>
<dbReference type="AlphaFoldDB" id="A0A078MKR8"/>
<keyword evidence="7 9" id="KW-0998">Cell outer membrane</keyword>
<dbReference type="GO" id="GO:0031640">
    <property type="term" value="P:killing of cells of another organism"/>
    <property type="evidence" value="ECO:0007669"/>
    <property type="project" value="UniProtKB-KW"/>
</dbReference>
<dbReference type="InterPro" id="IPR028351">
    <property type="entry name" value="CyaE"/>
</dbReference>
<evidence type="ECO:0000256" key="4">
    <source>
        <dbReference type="ARBA" id="ARBA00022692"/>
    </source>
</evidence>
<keyword evidence="8" id="KW-0449">Lipoprotein</keyword>
<keyword evidence="3" id="KW-1134">Transmembrane beta strand</keyword>
<evidence type="ECO:0000256" key="7">
    <source>
        <dbReference type="ARBA" id="ARBA00023237"/>
    </source>
</evidence>
<name>A0A078MKR8_9PSED</name>
<proteinExistence type="inferred from homology"/>
<keyword evidence="4" id="KW-0812">Transmembrane</keyword>
<keyword evidence="9" id="KW-0354">Hemolysis</keyword>
<dbReference type="NCBIfam" id="TIGR01845">
    <property type="entry name" value="outer_NodT"/>
    <property type="match status" value="1"/>
</dbReference>
<dbReference type="RefSeq" id="WP_044501304.1">
    <property type="nucleotide sequence ID" value="NZ_LK391969.1"/>
</dbReference>
<sequence length="477" mass="51929">MKRSLMCLAVLGVLSGCSMIPDYERPASPVADVWPTGEAYGPLNSDTQAMELGWREFFRDQTLQRLIGVALENNRDLRIAALNVDAYRALYGIQRAAVFPDVTADGSGSRARTPAGLSPTGEATTGGQYSATLGVAWELDLFGRLDSLSEQALAEFLASEANQRSVRISLIAAVANSYFTWQADRELLAVTAQTLKAYEDSLALVQRSYDVGVASTLELTQARTAVETARSALAQYRRLVAQDRNALTQLLGQNMPLDDVEMGGLEMELLADLPVGLPSELLFMRPDVIAAEQQLRAANASIGAARAAFFPSIRLTGAAGSASNDLSELFSGGTGYWNFMPSISVPIFNAGRLRANLDYAEISRDIRVAQYEQAIQDAFRDVADGLAAHETYADQVQAQRNLLDVSESYYQIAEQRYRTGVDSHLILLDAQRQLLMAQQQLVNDRRNQLISEVNLFKALGGGWQVEDTAAASAVPET</sequence>
<comment type="function">
    <text evidence="9">CyaE is necessary for transport of calmodulin-sensitive adenylate cyclase-hemolysin (cyclolysin).</text>
</comment>
<evidence type="ECO:0000313" key="10">
    <source>
        <dbReference type="EMBL" id="CEA06849.1"/>
    </source>
</evidence>
<evidence type="ECO:0000256" key="3">
    <source>
        <dbReference type="ARBA" id="ARBA00022452"/>
    </source>
</evidence>
<evidence type="ECO:0000256" key="2">
    <source>
        <dbReference type="ARBA" id="ARBA00007613"/>
    </source>
</evidence>
<keyword evidence="6" id="KW-0564">Palmitate</keyword>
<dbReference type="InterPro" id="IPR003423">
    <property type="entry name" value="OMP_efflux"/>
</dbReference>
<dbReference type="Gene3D" id="1.20.1600.10">
    <property type="entry name" value="Outer membrane efflux proteins (OEP)"/>
    <property type="match status" value="1"/>
</dbReference>
<evidence type="ECO:0000256" key="9">
    <source>
        <dbReference type="PIRNR" id="PIRNR001892"/>
    </source>
</evidence>
<reference evidence="10" key="1">
    <citation type="submission" date="2014-07" db="EMBL/GenBank/DDBJ databases">
        <authorList>
            <person name="Urmite Genomes Urmite Genomes"/>
        </authorList>
    </citation>
    <scope>NUCLEOTIDE SEQUENCE</scope>
    <source>
        <strain evidence="10">12M76_air</strain>
    </source>
</reference>
<accession>A0A078MKR8</accession>
<keyword evidence="9" id="KW-0813">Transport</keyword>
<dbReference type="OrthoDB" id="9770517at2"/>
<dbReference type="PANTHER" id="PTHR30203">
    <property type="entry name" value="OUTER MEMBRANE CATION EFFLUX PROTEIN"/>
    <property type="match status" value="1"/>
</dbReference>
<dbReference type="PIRSF" id="PIRSF001892">
    <property type="entry name" value="CyaE"/>
    <property type="match status" value="1"/>
</dbReference>
<evidence type="ECO:0000256" key="8">
    <source>
        <dbReference type="ARBA" id="ARBA00023288"/>
    </source>
</evidence>
<dbReference type="Pfam" id="PF02321">
    <property type="entry name" value="OEP"/>
    <property type="match status" value="2"/>
</dbReference>
<dbReference type="EMBL" id="LK391969">
    <property type="protein sequence ID" value="CEF28117.1"/>
    <property type="molecule type" value="Genomic_DNA"/>
</dbReference>
<dbReference type="PATRIC" id="fig|1461581.3.peg.3036"/>
<dbReference type="Gene3D" id="2.20.200.10">
    <property type="entry name" value="Outer membrane efflux proteins (OEP)"/>
    <property type="match status" value="1"/>
</dbReference>
<dbReference type="SUPFAM" id="SSF56954">
    <property type="entry name" value="Outer membrane efflux proteins (OEP)"/>
    <property type="match status" value="1"/>
</dbReference>
<dbReference type="GO" id="GO:0009279">
    <property type="term" value="C:cell outer membrane"/>
    <property type="evidence" value="ECO:0007669"/>
    <property type="project" value="UniProtKB-SubCell"/>
</dbReference>
<dbReference type="EMBL" id="LM997413">
    <property type="protein sequence ID" value="CEA06849.1"/>
    <property type="molecule type" value="Genomic_DNA"/>
</dbReference>
<gene>
    <name evidence="10" type="primary">oprM_2</name>
    <name evidence="10" type="ORF">BN1049_03104</name>
</gene>
<protein>
    <recommendedName>
        <fullName evidence="9">Protein CyaE</fullName>
    </recommendedName>
</protein>